<sequence length="226" mass="26558">MNPLRGFKHEVRLFEHPNSSIQGFGFYKTPILRYRYRIMPPWSEAKPRRISGNPFFVAHLQNPRPEKMPKSKTNRPANTIALNKKVRYDYFIEERLESGIALEGWEVKSLRAGRIQLKESYVVLKGNEIWLIGAHVSPLPNASTHINPEPLRTRKLLMHRKEINRLIGIVERRGYTLVPTAMYWKRGRAKLEIGTAKGKKKFDKRAAEKDRDWAREKQRIMKTERS</sequence>
<dbReference type="GO" id="GO:0070929">
    <property type="term" value="P:trans-translation"/>
    <property type="evidence" value="ECO:0007669"/>
    <property type="project" value="UniProtKB-UniRule"/>
</dbReference>
<comment type="similarity">
    <text evidence="3">Belongs to the SmpB family.</text>
</comment>
<name>A0A451BIT2_9GAMM</name>
<dbReference type="CDD" id="cd09294">
    <property type="entry name" value="SmpB"/>
    <property type="match status" value="1"/>
</dbReference>
<evidence type="ECO:0000313" key="5">
    <source>
        <dbReference type="EMBL" id="VFK78191.1"/>
    </source>
</evidence>
<protein>
    <recommendedName>
        <fullName evidence="3">SsrA-binding protein</fullName>
    </recommendedName>
    <alternativeName>
        <fullName evidence="3">Small protein B</fullName>
    </alternativeName>
</protein>
<dbReference type="GO" id="GO:0070930">
    <property type="term" value="P:trans-translation-dependent protein tagging"/>
    <property type="evidence" value="ECO:0007669"/>
    <property type="project" value="TreeGrafter"/>
</dbReference>
<keyword evidence="1 3" id="KW-0963">Cytoplasm</keyword>
<dbReference type="PANTHER" id="PTHR30308">
    <property type="entry name" value="TMRNA-BINDING COMPONENT OF TRANS-TRANSLATION TAGGING COMPLEX"/>
    <property type="match status" value="1"/>
</dbReference>
<dbReference type="GO" id="GO:0005829">
    <property type="term" value="C:cytosol"/>
    <property type="evidence" value="ECO:0007669"/>
    <property type="project" value="TreeGrafter"/>
</dbReference>
<organism evidence="5">
    <name type="scientific">Candidatus Kentrum sp. SD</name>
    <dbReference type="NCBI Taxonomy" id="2126332"/>
    <lineage>
        <taxon>Bacteria</taxon>
        <taxon>Pseudomonadati</taxon>
        <taxon>Pseudomonadota</taxon>
        <taxon>Gammaproteobacteria</taxon>
        <taxon>Candidatus Kentrum</taxon>
    </lineage>
</organism>
<dbReference type="InterPro" id="IPR023620">
    <property type="entry name" value="SmpB"/>
</dbReference>
<dbReference type="HAMAP" id="MF_00023">
    <property type="entry name" value="SmpB"/>
    <property type="match status" value="1"/>
</dbReference>
<dbReference type="PANTHER" id="PTHR30308:SF2">
    <property type="entry name" value="SSRA-BINDING PROTEIN"/>
    <property type="match status" value="1"/>
</dbReference>
<keyword evidence="2 3" id="KW-0694">RNA-binding</keyword>
<dbReference type="InterPro" id="IPR000037">
    <property type="entry name" value="SsrA-bd_prot"/>
</dbReference>
<dbReference type="NCBIfam" id="TIGR00086">
    <property type="entry name" value="smpB"/>
    <property type="match status" value="1"/>
</dbReference>
<evidence type="ECO:0000256" key="3">
    <source>
        <dbReference type="HAMAP-Rule" id="MF_00023"/>
    </source>
</evidence>
<dbReference type="Pfam" id="PF01668">
    <property type="entry name" value="SmpB"/>
    <property type="match status" value="1"/>
</dbReference>
<dbReference type="InterPro" id="IPR020081">
    <property type="entry name" value="SsrA-bd_prot_CS"/>
</dbReference>
<comment type="subcellular location">
    <subcellularLocation>
        <location evidence="3">Cytoplasm</location>
    </subcellularLocation>
    <text evidence="3">The tmRNA-SmpB complex associates with stalled 70S ribosomes.</text>
</comment>
<dbReference type="Gene3D" id="2.40.280.10">
    <property type="match status" value="1"/>
</dbReference>
<dbReference type="SUPFAM" id="SSF74982">
    <property type="entry name" value="Small protein B (SmpB)"/>
    <property type="match status" value="1"/>
</dbReference>
<dbReference type="AlphaFoldDB" id="A0A451BIT2"/>
<evidence type="ECO:0000256" key="4">
    <source>
        <dbReference type="SAM" id="MobiDB-lite"/>
    </source>
</evidence>
<evidence type="ECO:0000256" key="1">
    <source>
        <dbReference type="ARBA" id="ARBA00022490"/>
    </source>
</evidence>
<feature type="compositionally biased region" description="Basic and acidic residues" evidence="4">
    <location>
        <begin position="204"/>
        <end position="226"/>
    </location>
</feature>
<proteinExistence type="inferred from homology"/>
<dbReference type="EMBL" id="CAADHB010000009">
    <property type="protein sequence ID" value="VFK78191.1"/>
    <property type="molecule type" value="Genomic_DNA"/>
</dbReference>
<dbReference type="PROSITE" id="PS01317">
    <property type="entry name" value="SSRP"/>
    <property type="match status" value="1"/>
</dbReference>
<dbReference type="NCBIfam" id="NF003843">
    <property type="entry name" value="PRK05422.1"/>
    <property type="match status" value="1"/>
</dbReference>
<gene>
    <name evidence="3" type="primary">smpB</name>
    <name evidence="5" type="ORF">BECKSD772D_GA0070982_10093</name>
</gene>
<reference evidence="5" key="1">
    <citation type="submission" date="2019-02" db="EMBL/GenBank/DDBJ databases">
        <authorList>
            <person name="Gruber-Vodicka R. H."/>
            <person name="Seah K. B. B."/>
        </authorList>
    </citation>
    <scope>NUCLEOTIDE SEQUENCE</scope>
    <source>
        <strain evidence="5">BECK_S127</strain>
    </source>
</reference>
<accession>A0A451BIT2</accession>
<dbReference type="GO" id="GO:0003723">
    <property type="term" value="F:RNA binding"/>
    <property type="evidence" value="ECO:0007669"/>
    <property type="project" value="UniProtKB-UniRule"/>
</dbReference>
<feature type="region of interest" description="Disordered" evidence="4">
    <location>
        <begin position="200"/>
        <end position="226"/>
    </location>
</feature>
<comment type="function">
    <text evidence="3">Required for rescue of stalled ribosomes mediated by trans-translation. Binds to transfer-messenger RNA (tmRNA), required for stable association of tmRNA with ribosomes. tmRNA and SmpB together mimic tRNA shape, replacing the anticodon stem-loop with SmpB. tmRNA is encoded by the ssrA gene; the 2 termini fold to resemble tRNA(Ala) and it encodes a 'tag peptide', a short internal open reading frame. During trans-translation Ala-aminoacylated tmRNA acts like a tRNA, entering the A-site of stalled ribosomes, displacing the stalled mRNA. The ribosome then switches to translate the ORF on the tmRNA; the nascent peptide is terminated with the 'tag peptide' encoded by the tmRNA and targeted for degradation. The ribosome is freed to recommence translation, which seems to be the essential function of trans-translation.</text>
</comment>
<evidence type="ECO:0000256" key="2">
    <source>
        <dbReference type="ARBA" id="ARBA00022884"/>
    </source>
</evidence>